<feature type="transmembrane region" description="Helical" evidence="7">
    <location>
        <begin position="156"/>
        <end position="180"/>
    </location>
</feature>
<dbReference type="GO" id="GO:0005886">
    <property type="term" value="C:plasma membrane"/>
    <property type="evidence" value="ECO:0007669"/>
    <property type="project" value="UniProtKB-SubCell"/>
</dbReference>
<feature type="transmembrane region" description="Helical" evidence="7">
    <location>
        <begin position="268"/>
        <end position="287"/>
    </location>
</feature>
<evidence type="ECO:0000259" key="8">
    <source>
        <dbReference type="PROSITE" id="PS50850"/>
    </source>
</evidence>
<dbReference type="PANTHER" id="PTHR23517">
    <property type="entry name" value="RESISTANCE PROTEIN MDTM, PUTATIVE-RELATED-RELATED"/>
    <property type="match status" value="1"/>
</dbReference>
<comment type="subcellular location">
    <subcellularLocation>
        <location evidence="1">Cell membrane</location>
        <topology evidence="1">Multi-pass membrane protein</topology>
    </subcellularLocation>
</comment>
<dbReference type="InterPro" id="IPR050171">
    <property type="entry name" value="MFS_Transporters"/>
</dbReference>
<comment type="caution">
    <text evidence="9">The sequence shown here is derived from an EMBL/GenBank/DDBJ whole genome shotgun (WGS) entry which is preliminary data.</text>
</comment>
<dbReference type="InterPro" id="IPR020846">
    <property type="entry name" value="MFS_dom"/>
</dbReference>
<evidence type="ECO:0000313" key="9">
    <source>
        <dbReference type="EMBL" id="MBB4133991.1"/>
    </source>
</evidence>
<proteinExistence type="predicted"/>
<keyword evidence="6 7" id="KW-0472">Membrane</keyword>
<keyword evidence="5 7" id="KW-1133">Transmembrane helix</keyword>
<organism evidence="9 10">
    <name type="scientific">Gordonia humi</name>
    <dbReference type="NCBI Taxonomy" id="686429"/>
    <lineage>
        <taxon>Bacteria</taxon>
        <taxon>Bacillati</taxon>
        <taxon>Actinomycetota</taxon>
        <taxon>Actinomycetes</taxon>
        <taxon>Mycobacteriales</taxon>
        <taxon>Gordoniaceae</taxon>
        <taxon>Gordonia</taxon>
    </lineage>
</organism>
<gene>
    <name evidence="9" type="ORF">BKA16_000543</name>
</gene>
<accession>A0A840ER38</accession>
<dbReference type="GO" id="GO:0022857">
    <property type="term" value="F:transmembrane transporter activity"/>
    <property type="evidence" value="ECO:0007669"/>
    <property type="project" value="InterPro"/>
</dbReference>
<evidence type="ECO:0000256" key="7">
    <source>
        <dbReference type="SAM" id="Phobius"/>
    </source>
</evidence>
<dbReference type="PANTHER" id="PTHR23517:SF13">
    <property type="entry name" value="MAJOR FACILITATOR SUPERFAMILY MFS_1"/>
    <property type="match status" value="1"/>
</dbReference>
<dbReference type="EMBL" id="JACIFP010000001">
    <property type="protein sequence ID" value="MBB4133991.1"/>
    <property type="molecule type" value="Genomic_DNA"/>
</dbReference>
<keyword evidence="3" id="KW-1003">Cell membrane</keyword>
<evidence type="ECO:0000256" key="5">
    <source>
        <dbReference type="ARBA" id="ARBA00022989"/>
    </source>
</evidence>
<evidence type="ECO:0000256" key="6">
    <source>
        <dbReference type="ARBA" id="ARBA00023136"/>
    </source>
</evidence>
<feature type="transmembrane region" description="Helical" evidence="7">
    <location>
        <begin position="186"/>
        <end position="210"/>
    </location>
</feature>
<evidence type="ECO:0000256" key="2">
    <source>
        <dbReference type="ARBA" id="ARBA00022448"/>
    </source>
</evidence>
<dbReference type="SUPFAM" id="SSF103473">
    <property type="entry name" value="MFS general substrate transporter"/>
    <property type="match status" value="1"/>
</dbReference>
<feature type="transmembrane region" description="Helical" evidence="7">
    <location>
        <begin position="321"/>
        <end position="345"/>
    </location>
</feature>
<dbReference type="AlphaFoldDB" id="A0A840ER38"/>
<keyword evidence="10" id="KW-1185">Reference proteome</keyword>
<evidence type="ECO:0000256" key="4">
    <source>
        <dbReference type="ARBA" id="ARBA00022692"/>
    </source>
</evidence>
<evidence type="ECO:0000256" key="1">
    <source>
        <dbReference type="ARBA" id="ARBA00004651"/>
    </source>
</evidence>
<feature type="transmembrane region" description="Helical" evidence="7">
    <location>
        <begin position="384"/>
        <end position="405"/>
    </location>
</feature>
<feature type="transmembrane region" description="Helical" evidence="7">
    <location>
        <begin position="357"/>
        <end position="378"/>
    </location>
</feature>
<feature type="transmembrane region" description="Helical" evidence="7">
    <location>
        <begin position="62"/>
        <end position="82"/>
    </location>
</feature>
<name>A0A840ER38_9ACTN</name>
<evidence type="ECO:0000256" key="3">
    <source>
        <dbReference type="ARBA" id="ARBA00022475"/>
    </source>
</evidence>
<feature type="transmembrane region" description="Helical" evidence="7">
    <location>
        <begin position="29"/>
        <end position="50"/>
    </location>
</feature>
<dbReference type="Pfam" id="PF07690">
    <property type="entry name" value="MFS_1"/>
    <property type="match status" value="1"/>
</dbReference>
<dbReference type="PROSITE" id="PS50850">
    <property type="entry name" value="MFS"/>
    <property type="match status" value="1"/>
</dbReference>
<sequence>MVTSLHDELATHKVGNVERRPTLSRTAGFWLVVFLILTGLLGSYALTPLYPIYQDRWGFSDLTLSLAFACYALGTVFALIAVGSLSDRIGRRNAFVPALVGVIVSVIVLATANGVPMLLIGRSLQGMATGIVTGTAGAALIDLAPGGQVKGVKRAALANTASIAAGSALGPLVSGFLVAHTSWPTLAPYLLVMVLLVIGLAGVFFLPAVPHSHAVKPRRETLIPRAPENRGTFVLACLGTVVASASMALYAAFGTPIAHQAHLEGKSTGGLLVFATFAAIGIAQLLFSRLHSLTAMRAGVVCALAGWGVVVTALLMQHGALLVIGSIVTGTGCGLAMMGGAAAVNHIAHSDRRAETISLYLTIMFISLAIPGIGAGALSDTIGLTNTTIVMLVVAAVIAALVLALSRSARITGPLTSR</sequence>
<feature type="transmembrane region" description="Helical" evidence="7">
    <location>
        <begin position="94"/>
        <end position="112"/>
    </location>
</feature>
<dbReference type="Gene3D" id="1.20.1250.20">
    <property type="entry name" value="MFS general substrate transporter like domains"/>
    <property type="match status" value="1"/>
</dbReference>
<dbReference type="RefSeq" id="WP_183369210.1">
    <property type="nucleotide sequence ID" value="NZ_BAABHL010000063.1"/>
</dbReference>
<feature type="transmembrane region" description="Helical" evidence="7">
    <location>
        <begin position="231"/>
        <end position="253"/>
    </location>
</feature>
<protein>
    <submittedName>
        <fullName evidence="9">MFS family permease</fullName>
    </submittedName>
</protein>
<keyword evidence="4 7" id="KW-0812">Transmembrane</keyword>
<keyword evidence="2" id="KW-0813">Transport</keyword>
<evidence type="ECO:0000313" key="10">
    <source>
        <dbReference type="Proteomes" id="UP000551501"/>
    </source>
</evidence>
<feature type="transmembrane region" description="Helical" evidence="7">
    <location>
        <begin position="124"/>
        <end position="144"/>
    </location>
</feature>
<feature type="transmembrane region" description="Helical" evidence="7">
    <location>
        <begin position="294"/>
        <end position="315"/>
    </location>
</feature>
<dbReference type="Proteomes" id="UP000551501">
    <property type="component" value="Unassembled WGS sequence"/>
</dbReference>
<feature type="domain" description="Major facilitator superfamily (MFS) profile" evidence="8">
    <location>
        <begin position="28"/>
        <end position="410"/>
    </location>
</feature>
<dbReference type="InterPro" id="IPR011701">
    <property type="entry name" value="MFS"/>
</dbReference>
<dbReference type="InterPro" id="IPR036259">
    <property type="entry name" value="MFS_trans_sf"/>
</dbReference>
<reference evidence="9 10" key="1">
    <citation type="submission" date="2020-08" db="EMBL/GenBank/DDBJ databases">
        <title>Sequencing the genomes of 1000 actinobacteria strains.</title>
        <authorList>
            <person name="Klenk H.-P."/>
        </authorList>
    </citation>
    <scope>NUCLEOTIDE SEQUENCE [LARGE SCALE GENOMIC DNA]</scope>
    <source>
        <strain evidence="9 10">DSM 45298</strain>
    </source>
</reference>